<proteinExistence type="predicted"/>
<dbReference type="PANTHER" id="PTHR11728:SF8">
    <property type="entry name" value="GLYCEROL-3-PHOSPHATE DEHYDROGENASE [NAD(+)]-RELATED"/>
    <property type="match status" value="1"/>
</dbReference>
<protein>
    <recommendedName>
        <fullName evidence="2">Glycerol-3-phosphate dehydrogenase NAD-dependent N-terminal domain-containing protein</fullName>
    </recommendedName>
</protein>
<feature type="non-terminal residue" evidence="3">
    <location>
        <position position="182"/>
    </location>
</feature>
<accession>A0AAD7Z780</accession>
<dbReference type="AlphaFoldDB" id="A0AAD7Z780"/>
<name>A0AAD7Z780_DIPPU</name>
<feature type="domain" description="Glycerol-3-phosphate dehydrogenase NAD-dependent N-terminal" evidence="2">
    <location>
        <begin position="86"/>
        <end position="157"/>
    </location>
</feature>
<dbReference type="Proteomes" id="UP001233999">
    <property type="component" value="Unassembled WGS sequence"/>
</dbReference>
<evidence type="ECO:0000256" key="1">
    <source>
        <dbReference type="ARBA" id="ARBA00023027"/>
    </source>
</evidence>
<dbReference type="PANTHER" id="PTHR11728">
    <property type="entry name" value="GLYCEROL-3-PHOSPHATE DEHYDROGENASE"/>
    <property type="match status" value="1"/>
</dbReference>
<dbReference type="SUPFAM" id="SSF51735">
    <property type="entry name" value="NAD(P)-binding Rossmann-fold domains"/>
    <property type="match status" value="1"/>
</dbReference>
<comment type="caution">
    <text evidence="3">The sequence shown here is derived from an EMBL/GenBank/DDBJ whole genome shotgun (WGS) entry which is preliminary data.</text>
</comment>
<dbReference type="GO" id="GO:0046168">
    <property type="term" value="P:glycerol-3-phosphate catabolic process"/>
    <property type="evidence" value="ECO:0007669"/>
    <property type="project" value="InterPro"/>
</dbReference>
<reference evidence="3" key="1">
    <citation type="journal article" date="2023" name="IScience">
        <title>Live-bearing cockroach genome reveals convergent evolutionary mechanisms linked to viviparity in insects and beyond.</title>
        <authorList>
            <person name="Fouks B."/>
            <person name="Harrison M.C."/>
            <person name="Mikhailova A.A."/>
            <person name="Marchal E."/>
            <person name="English S."/>
            <person name="Carruthers M."/>
            <person name="Jennings E.C."/>
            <person name="Chiamaka E.L."/>
            <person name="Frigard R.A."/>
            <person name="Pippel M."/>
            <person name="Attardo G.M."/>
            <person name="Benoit J.B."/>
            <person name="Bornberg-Bauer E."/>
            <person name="Tobe S.S."/>
        </authorList>
    </citation>
    <scope>NUCLEOTIDE SEQUENCE</scope>
    <source>
        <strain evidence="3">Stay&amp;Tobe</strain>
    </source>
</reference>
<dbReference type="InterPro" id="IPR036291">
    <property type="entry name" value="NAD(P)-bd_dom_sf"/>
</dbReference>
<gene>
    <name evidence="3" type="ORF">L9F63_025826</name>
</gene>
<dbReference type="GO" id="GO:0051287">
    <property type="term" value="F:NAD binding"/>
    <property type="evidence" value="ECO:0007669"/>
    <property type="project" value="InterPro"/>
</dbReference>
<evidence type="ECO:0000259" key="2">
    <source>
        <dbReference type="Pfam" id="PF01210"/>
    </source>
</evidence>
<organism evidence="3 4">
    <name type="scientific">Diploptera punctata</name>
    <name type="common">Pacific beetle cockroach</name>
    <dbReference type="NCBI Taxonomy" id="6984"/>
    <lineage>
        <taxon>Eukaryota</taxon>
        <taxon>Metazoa</taxon>
        <taxon>Ecdysozoa</taxon>
        <taxon>Arthropoda</taxon>
        <taxon>Hexapoda</taxon>
        <taxon>Insecta</taxon>
        <taxon>Pterygota</taxon>
        <taxon>Neoptera</taxon>
        <taxon>Polyneoptera</taxon>
        <taxon>Dictyoptera</taxon>
        <taxon>Blattodea</taxon>
        <taxon>Blaberoidea</taxon>
        <taxon>Blaberidae</taxon>
        <taxon>Diplopterinae</taxon>
        <taxon>Diploptera</taxon>
    </lineage>
</organism>
<keyword evidence="1" id="KW-0520">NAD</keyword>
<evidence type="ECO:0000313" key="3">
    <source>
        <dbReference type="EMBL" id="KAJ9575223.1"/>
    </source>
</evidence>
<dbReference type="InterPro" id="IPR011128">
    <property type="entry name" value="G3P_DH_NAD-dep_N"/>
</dbReference>
<dbReference type="Gene3D" id="3.40.50.720">
    <property type="entry name" value="NAD(P)-binding Rossmann-like Domain"/>
    <property type="match status" value="1"/>
</dbReference>
<dbReference type="GO" id="GO:0005829">
    <property type="term" value="C:cytosol"/>
    <property type="evidence" value="ECO:0007669"/>
    <property type="project" value="TreeGrafter"/>
</dbReference>
<dbReference type="EMBL" id="JASPKZ010010109">
    <property type="protein sequence ID" value="KAJ9575223.1"/>
    <property type="molecule type" value="Genomic_DNA"/>
</dbReference>
<reference evidence="3" key="2">
    <citation type="submission" date="2023-05" db="EMBL/GenBank/DDBJ databases">
        <authorList>
            <person name="Fouks B."/>
        </authorList>
    </citation>
    <scope>NUCLEOTIDE SEQUENCE</scope>
    <source>
        <strain evidence="3">Stay&amp;Tobe</strain>
        <tissue evidence="3">Testes</tissue>
    </source>
</reference>
<evidence type="ECO:0000313" key="4">
    <source>
        <dbReference type="Proteomes" id="UP001233999"/>
    </source>
</evidence>
<sequence length="182" mass="20548">MYCFGKQAIKLLESAVSAVSIRLYVSTNRCWNITSINLGNGPVRPKVQGSNQARDIHRKESQSVDFPRCYSSRLFSLAVMPGKPKKVCIVGSGNWGSAIAKIVGNNALRHDNIDETVTMYVYEEIIDGKKLTEIINEQHENVKYLPGIKLPPNVADTIHWNGIFLSVSCLDYFKPFIQYQYF</sequence>
<keyword evidence="4" id="KW-1185">Reference proteome</keyword>
<dbReference type="Pfam" id="PF01210">
    <property type="entry name" value="NAD_Gly3P_dh_N"/>
    <property type="match status" value="1"/>
</dbReference>
<dbReference type="GO" id="GO:0047952">
    <property type="term" value="F:glycerol-3-phosphate dehydrogenase [NAD(P)+] activity"/>
    <property type="evidence" value="ECO:0007669"/>
    <property type="project" value="TreeGrafter"/>
</dbReference>